<comment type="caution">
    <text evidence="1">The sequence shown here is derived from an EMBL/GenBank/DDBJ whole genome shotgun (WGS) entry which is preliminary data.</text>
</comment>
<accession>A0A0G0URK3</accession>
<proteinExistence type="predicted"/>
<evidence type="ECO:0000313" key="1">
    <source>
        <dbReference type="EMBL" id="KKR91394.1"/>
    </source>
</evidence>
<sequence>MPIDKGPEKIGDLFARRQNKKMPAYAWQDLALKVIKDLNVPDFKRSAVFKVCKQKPRIFIEKCLNDTKELCQGGQKWKYFFKISGGRGDKL</sequence>
<gene>
    <name evidence="1" type="ORF">UU43_C0007G0008</name>
</gene>
<protein>
    <submittedName>
        <fullName evidence="1">Uncharacterized protein</fullName>
    </submittedName>
</protein>
<dbReference type="Proteomes" id="UP000034190">
    <property type="component" value="Unassembled WGS sequence"/>
</dbReference>
<reference evidence="1 2" key="1">
    <citation type="journal article" date="2015" name="Nature">
        <title>rRNA introns, odd ribosomes, and small enigmatic genomes across a large radiation of phyla.</title>
        <authorList>
            <person name="Brown C.T."/>
            <person name="Hug L.A."/>
            <person name="Thomas B.C."/>
            <person name="Sharon I."/>
            <person name="Castelle C.J."/>
            <person name="Singh A."/>
            <person name="Wilkins M.J."/>
            <person name="Williams K.H."/>
            <person name="Banfield J.F."/>
        </authorList>
    </citation>
    <scope>NUCLEOTIDE SEQUENCE [LARGE SCALE GENOMIC DNA]</scope>
</reference>
<evidence type="ECO:0000313" key="2">
    <source>
        <dbReference type="Proteomes" id="UP000034190"/>
    </source>
</evidence>
<organism evidence="1 2">
    <name type="scientific">Candidatus Falkowbacteria bacterium GW2011_GWA2_41_14</name>
    <dbReference type="NCBI Taxonomy" id="1618635"/>
    <lineage>
        <taxon>Bacteria</taxon>
        <taxon>Candidatus Falkowiibacteriota</taxon>
    </lineage>
</organism>
<dbReference type="AlphaFoldDB" id="A0A0G0URK3"/>
<dbReference type="EMBL" id="LCAP01000007">
    <property type="protein sequence ID" value="KKR91394.1"/>
    <property type="molecule type" value="Genomic_DNA"/>
</dbReference>
<name>A0A0G0URK3_9BACT</name>